<evidence type="ECO:0000313" key="8">
    <source>
        <dbReference type="EMBL" id="KAG5677461.1"/>
    </source>
</evidence>
<evidence type="ECO:0000256" key="5">
    <source>
        <dbReference type="ARBA" id="ARBA00023274"/>
    </source>
</evidence>
<dbReference type="AlphaFoldDB" id="A0A9J6C6B0"/>
<comment type="caution">
    <text evidence="8">The sequence shown here is derived from an EMBL/GenBank/DDBJ whole genome shotgun (WGS) entry which is preliminary data.</text>
</comment>
<evidence type="ECO:0000313" key="9">
    <source>
        <dbReference type="Proteomes" id="UP001107558"/>
    </source>
</evidence>
<dbReference type="Proteomes" id="UP001107558">
    <property type="component" value="Chromosome 2"/>
</dbReference>
<evidence type="ECO:0000256" key="1">
    <source>
        <dbReference type="ARBA" id="ARBA00004173"/>
    </source>
</evidence>
<evidence type="ECO:0000256" key="4">
    <source>
        <dbReference type="ARBA" id="ARBA00023128"/>
    </source>
</evidence>
<dbReference type="GO" id="GO:0003735">
    <property type="term" value="F:structural constituent of ribosome"/>
    <property type="evidence" value="ECO:0007669"/>
    <property type="project" value="TreeGrafter"/>
</dbReference>
<accession>A0A9J6C6B0</accession>
<reference evidence="8" key="1">
    <citation type="submission" date="2021-03" db="EMBL/GenBank/DDBJ databases">
        <title>Chromosome level genome of the anhydrobiotic midge Polypedilum vanderplanki.</title>
        <authorList>
            <person name="Yoshida Y."/>
            <person name="Kikawada T."/>
            <person name="Gusev O."/>
        </authorList>
    </citation>
    <scope>NUCLEOTIDE SEQUENCE</scope>
    <source>
        <strain evidence="8">NIAS01</strain>
        <tissue evidence="8">Whole body or cell culture</tissue>
    </source>
</reference>
<keyword evidence="3" id="KW-0689">Ribosomal protein</keyword>
<evidence type="ECO:0000256" key="7">
    <source>
        <dbReference type="ARBA" id="ARBA00035179"/>
    </source>
</evidence>
<dbReference type="Pfam" id="PF08561">
    <property type="entry name" value="Ribosomal_L37"/>
    <property type="match status" value="1"/>
</dbReference>
<organism evidence="8 9">
    <name type="scientific">Polypedilum vanderplanki</name>
    <name type="common">Sleeping chironomid midge</name>
    <dbReference type="NCBI Taxonomy" id="319348"/>
    <lineage>
        <taxon>Eukaryota</taxon>
        <taxon>Metazoa</taxon>
        <taxon>Ecdysozoa</taxon>
        <taxon>Arthropoda</taxon>
        <taxon>Hexapoda</taxon>
        <taxon>Insecta</taxon>
        <taxon>Pterygota</taxon>
        <taxon>Neoptera</taxon>
        <taxon>Endopterygota</taxon>
        <taxon>Diptera</taxon>
        <taxon>Nematocera</taxon>
        <taxon>Chironomoidea</taxon>
        <taxon>Chironomidae</taxon>
        <taxon>Chironominae</taxon>
        <taxon>Polypedilum</taxon>
        <taxon>Polypedilum</taxon>
    </lineage>
</organism>
<keyword evidence="2" id="KW-0809">Transit peptide</keyword>
<evidence type="ECO:0000256" key="6">
    <source>
        <dbReference type="ARBA" id="ARBA00033752"/>
    </source>
</evidence>
<dbReference type="EMBL" id="JADBJN010000002">
    <property type="protein sequence ID" value="KAG5677461.1"/>
    <property type="molecule type" value="Genomic_DNA"/>
</dbReference>
<dbReference type="GO" id="GO:0005762">
    <property type="term" value="C:mitochondrial large ribosomal subunit"/>
    <property type="evidence" value="ECO:0007669"/>
    <property type="project" value="TreeGrafter"/>
</dbReference>
<dbReference type="PANTHER" id="PTHR28595:SF1">
    <property type="entry name" value="LARGE RIBOSOMAL SUBUNIT PROTEIN ML54"/>
    <property type="match status" value="1"/>
</dbReference>
<dbReference type="OrthoDB" id="10252718at2759"/>
<sequence length="130" mass="14814">MILKLINSRSLNPIGFNIYQRYYAKIAAAGGAKSLGKKVGKIGPIAEKKVMPVVTDPEKLVNYCCGSNYFIEGEDVKIKPNDEYPDWLWKLHTAKPKTLEELDPETKAYWKKLRSLGLNRNNLLSKIKKF</sequence>
<dbReference type="InterPro" id="IPR013870">
    <property type="entry name" value="Ribosomal_mL54"/>
</dbReference>
<evidence type="ECO:0000256" key="3">
    <source>
        <dbReference type="ARBA" id="ARBA00022980"/>
    </source>
</evidence>
<keyword evidence="9" id="KW-1185">Reference proteome</keyword>
<evidence type="ECO:0000256" key="2">
    <source>
        <dbReference type="ARBA" id="ARBA00022946"/>
    </source>
</evidence>
<proteinExistence type="inferred from homology"/>
<protein>
    <recommendedName>
        <fullName evidence="7">Large ribosomal subunit protein mL54</fullName>
    </recommendedName>
</protein>
<keyword evidence="4" id="KW-0496">Mitochondrion</keyword>
<keyword evidence="5" id="KW-0687">Ribonucleoprotein</keyword>
<comment type="subcellular location">
    <subcellularLocation>
        <location evidence="1">Mitochondrion</location>
    </subcellularLocation>
</comment>
<name>A0A9J6C6B0_POLVA</name>
<comment type="similarity">
    <text evidence="6">Belongs to the mitochondrion-specific ribosomal protein mL54 family.</text>
</comment>
<gene>
    <name evidence="8" type="ORF">PVAND_007219</name>
</gene>
<dbReference type="PANTHER" id="PTHR28595">
    <property type="entry name" value="39S RIBOSOMAL PROTEIN L54, MITOCHONDRIAL"/>
    <property type="match status" value="1"/>
</dbReference>